<dbReference type="GO" id="GO:0016758">
    <property type="term" value="F:hexosyltransferase activity"/>
    <property type="evidence" value="ECO:0007669"/>
    <property type="project" value="InterPro"/>
</dbReference>
<dbReference type="PANTHER" id="PTHR21015">
    <property type="entry name" value="UDP-N-ACETYLGLUCOSAMINE--N-ACETYLMURAMYL-(PENTAPEPTIDE) PYROPHOSPHORYL-UNDECAPRENOL N-ACETYLGLUCOSAMINE TRANSFERASE 1"/>
    <property type="match status" value="1"/>
</dbReference>
<dbReference type="OrthoDB" id="9802126at2"/>
<dbReference type="SUPFAM" id="SSF53756">
    <property type="entry name" value="UDP-Glycosyltransferase/glycogen phosphorylase"/>
    <property type="match status" value="1"/>
</dbReference>
<dbReference type="InterPro" id="IPR007235">
    <property type="entry name" value="Glyco_trans_28_C"/>
</dbReference>
<evidence type="ECO:0000313" key="2">
    <source>
        <dbReference type="EMBL" id="GEO38138.1"/>
    </source>
</evidence>
<proteinExistence type="predicted"/>
<sequence length="409" mass="45982">MSNRTVQGREHSRVLIYSHDTFGLGHLRRCRTIAHALVERHKNLSVLILSGSPIIGSFDFRSRVDFVRIPGVIKLRNGEYTSLNLHIDIDEMLAMRASIIRHTAEIFDPDLFIVDKEPLGLRGEVLETLQMLKARGTPLVLGLRDVMDEPSALAPEWERKKVLPALDKLYDELWVYGLPQICDPLDGIKVPPSVRRKMVYTGYLERSASPHADLPDMPEDPFILVTPGGGGDGEDMVDWVLRAYEADRKLPHRALIVLGPFMNRELQNEFLARAAALPMVEALTFESQLESLMAKASGVVAMGGYNTFCEILSFDKKALIVPRMVPRLEQFIRASRAQELGLVSMLPDDGVRDAHAMATALRQLPQQQAPSDVIIPGLLDGLENVNRLAERHLSEPRRPARRTLFRRRA</sequence>
<protein>
    <submittedName>
        <fullName evidence="2">Membrane protein</fullName>
    </submittedName>
</protein>
<dbReference type="Gene3D" id="3.40.50.2000">
    <property type="entry name" value="Glycogen Phosphorylase B"/>
    <property type="match status" value="1"/>
</dbReference>
<evidence type="ECO:0000259" key="1">
    <source>
        <dbReference type="Pfam" id="PF04101"/>
    </source>
</evidence>
<evidence type="ECO:0000313" key="3">
    <source>
        <dbReference type="Proteomes" id="UP000321523"/>
    </source>
</evidence>
<reference evidence="2 3" key="1">
    <citation type="submission" date="2019-07" db="EMBL/GenBank/DDBJ databases">
        <title>Whole genome shotgun sequence of Skermanella aerolata NBRC 106429.</title>
        <authorList>
            <person name="Hosoyama A."/>
            <person name="Uohara A."/>
            <person name="Ohji S."/>
            <person name="Ichikawa N."/>
        </authorList>
    </citation>
    <scope>NUCLEOTIDE SEQUENCE [LARGE SCALE GENOMIC DNA]</scope>
    <source>
        <strain evidence="2 3">NBRC 106429</strain>
    </source>
</reference>
<dbReference type="RefSeq" id="WP_044428446.1">
    <property type="nucleotide sequence ID" value="NZ_BJYZ01000009.1"/>
</dbReference>
<dbReference type="Proteomes" id="UP000321523">
    <property type="component" value="Unassembled WGS sequence"/>
</dbReference>
<organism evidence="2 3">
    <name type="scientific">Skermanella aerolata</name>
    <dbReference type="NCBI Taxonomy" id="393310"/>
    <lineage>
        <taxon>Bacteria</taxon>
        <taxon>Pseudomonadati</taxon>
        <taxon>Pseudomonadota</taxon>
        <taxon>Alphaproteobacteria</taxon>
        <taxon>Rhodospirillales</taxon>
        <taxon>Azospirillaceae</taxon>
        <taxon>Skermanella</taxon>
    </lineage>
</organism>
<gene>
    <name evidence="2" type="ORF">SAE02_22860</name>
</gene>
<dbReference type="Pfam" id="PF04101">
    <property type="entry name" value="Glyco_tran_28_C"/>
    <property type="match status" value="1"/>
</dbReference>
<dbReference type="PIRSF" id="PIRSF017085">
    <property type="entry name" value="Glycosyltransf_RedA_prd"/>
    <property type="match status" value="1"/>
</dbReference>
<dbReference type="EMBL" id="BJYZ01000009">
    <property type="protein sequence ID" value="GEO38138.1"/>
    <property type="molecule type" value="Genomic_DNA"/>
</dbReference>
<dbReference type="AlphaFoldDB" id="A0A512DNV4"/>
<name>A0A512DNV4_9PROT</name>
<feature type="domain" description="Glycosyl transferase family 28 C-terminal" evidence="1">
    <location>
        <begin position="253"/>
        <end position="323"/>
    </location>
</feature>
<keyword evidence="3" id="KW-1185">Reference proteome</keyword>
<dbReference type="PANTHER" id="PTHR21015:SF28">
    <property type="entry name" value="SLL1722 PROTEIN"/>
    <property type="match status" value="1"/>
</dbReference>
<comment type="caution">
    <text evidence="2">The sequence shown here is derived from an EMBL/GenBank/DDBJ whole genome shotgun (WGS) entry which is preliminary data.</text>
</comment>
<dbReference type="InterPro" id="IPR016683">
    <property type="entry name" value="Glyco_trans_28_RedA_prd"/>
</dbReference>
<accession>A0A512DNV4</accession>